<feature type="compositionally biased region" description="Polar residues" evidence="2">
    <location>
        <begin position="138"/>
        <end position="157"/>
    </location>
</feature>
<evidence type="ECO:0000313" key="4">
    <source>
        <dbReference type="RefSeq" id="XP_030753056.1"/>
    </source>
</evidence>
<dbReference type="PROSITE" id="PS51155">
    <property type="entry name" value="CHIT_BIND_RR_2"/>
    <property type="match status" value="1"/>
</dbReference>
<accession>A0A6J2XPQ5</accession>
<evidence type="ECO:0000313" key="3">
    <source>
        <dbReference type="Proteomes" id="UP000504635"/>
    </source>
</evidence>
<evidence type="ECO:0000256" key="2">
    <source>
        <dbReference type="SAM" id="MobiDB-lite"/>
    </source>
</evidence>
<dbReference type="RefSeq" id="XP_030753056.1">
    <property type="nucleotide sequence ID" value="XM_030897196.1"/>
</dbReference>
<reference evidence="4" key="1">
    <citation type="submission" date="2025-08" db="UniProtKB">
        <authorList>
            <consortium name="RefSeq"/>
        </authorList>
    </citation>
    <scope>IDENTIFICATION</scope>
    <source>
        <tissue evidence="4">Gonads</tissue>
    </source>
</reference>
<sequence>MVLLGVKNILFRIGVWLTIVNGILCQYRSQFNPSIIHDARLEPKVDGTFGFAYRTEDGISHAAQGDPTGFIQGSYSYKDPTGLKVNFNYFAGSRNAPSNPAPRYPEPSYNQVQEQPAYDDRQIEDDRPVEPYVPRTRPPSTYYNKPQSNYPRYTSTSRDNEVYEGQEQYRG</sequence>
<feature type="compositionally biased region" description="Basic and acidic residues" evidence="2">
    <location>
        <begin position="118"/>
        <end position="129"/>
    </location>
</feature>
<dbReference type="Proteomes" id="UP000504635">
    <property type="component" value="Unplaced"/>
</dbReference>
<dbReference type="InterPro" id="IPR000618">
    <property type="entry name" value="Insect_cuticle"/>
</dbReference>
<dbReference type="KEGG" id="soy:115880071"/>
<dbReference type="OrthoDB" id="6515429at2759"/>
<feature type="region of interest" description="Disordered" evidence="2">
    <location>
        <begin position="94"/>
        <end position="171"/>
    </location>
</feature>
<gene>
    <name evidence="4" type="primary">LOC115880071</name>
</gene>
<dbReference type="GeneID" id="115880071"/>
<name>A0A6J2XPQ5_SITOR</name>
<proteinExistence type="predicted"/>
<protein>
    <submittedName>
        <fullName evidence="4">Uncharacterized protein LOC115880071</fullName>
    </submittedName>
</protein>
<organism evidence="3 4">
    <name type="scientific">Sitophilus oryzae</name>
    <name type="common">Rice weevil</name>
    <name type="synonym">Curculio oryzae</name>
    <dbReference type="NCBI Taxonomy" id="7048"/>
    <lineage>
        <taxon>Eukaryota</taxon>
        <taxon>Metazoa</taxon>
        <taxon>Ecdysozoa</taxon>
        <taxon>Arthropoda</taxon>
        <taxon>Hexapoda</taxon>
        <taxon>Insecta</taxon>
        <taxon>Pterygota</taxon>
        <taxon>Neoptera</taxon>
        <taxon>Endopterygota</taxon>
        <taxon>Coleoptera</taxon>
        <taxon>Polyphaga</taxon>
        <taxon>Cucujiformia</taxon>
        <taxon>Curculionidae</taxon>
        <taxon>Dryophthorinae</taxon>
        <taxon>Sitophilus</taxon>
    </lineage>
</organism>
<evidence type="ECO:0000256" key="1">
    <source>
        <dbReference type="PROSITE-ProRule" id="PRU00497"/>
    </source>
</evidence>
<dbReference type="GO" id="GO:0042302">
    <property type="term" value="F:structural constituent of cuticle"/>
    <property type="evidence" value="ECO:0007669"/>
    <property type="project" value="UniProtKB-UniRule"/>
</dbReference>
<dbReference type="InParanoid" id="A0A6J2XPQ5"/>
<dbReference type="AlphaFoldDB" id="A0A6J2XPQ5"/>
<keyword evidence="3" id="KW-1185">Reference proteome</keyword>
<dbReference type="Pfam" id="PF00379">
    <property type="entry name" value="Chitin_bind_4"/>
    <property type="match status" value="1"/>
</dbReference>
<keyword evidence="1" id="KW-0193">Cuticle</keyword>